<evidence type="ECO:0000313" key="2">
    <source>
        <dbReference type="Proteomes" id="UP000004594"/>
    </source>
</evidence>
<proteinExistence type="predicted"/>
<name>E4L8A2_9FIRM</name>
<dbReference type="RefSeq" id="WP_007554358.1">
    <property type="nucleotide sequence ID" value="NZ_AENT01000012.1"/>
</dbReference>
<dbReference type="Pfam" id="PF09931">
    <property type="entry name" value="Phage_phiJL001_Gp84_N"/>
    <property type="match status" value="1"/>
</dbReference>
<reference evidence="1 2" key="1">
    <citation type="submission" date="2010-11" db="EMBL/GenBank/DDBJ databases">
        <authorList>
            <person name="Durkin A.S."/>
            <person name="Madupu R."/>
            <person name="Torralba M."/>
            <person name="Gillis M."/>
            <person name="Methe B."/>
            <person name="Sutton G."/>
            <person name="Nelson K.E."/>
        </authorList>
    </citation>
    <scope>NUCLEOTIDE SEQUENCE [LARGE SCALE GENOMIC DNA]</scope>
    <source>
        <strain evidence="1 2">UPII 345-E</strain>
    </source>
</reference>
<sequence length="194" mass="21745">MKTVTTRLQTHLHNERHMISCDIYELTLDDGSKHYFADSDIDVLYSDNLYKHDSVVIKREQSKLHDRVVVDNLAIVIYADKKYLLNGKPFLQAAHDGDLDLAKLYLKRCFFDKNGAVIGAVDLFGGNVEVQSAGGIEIKLSVKAKTQGLNMEFPIRKYYPQGSYTTDGDSVVSSVELDKTSLIAPYVPDRGTLL</sequence>
<dbReference type="Proteomes" id="UP000004594">
    <property type="component" value="Unassembled WGS sequence"/>
</dbReference>
<dbReference type="AlphaFoldDB" id="E4L8A2"/>
<dbReference type="eggNOG" id="COG5449">
    <property type="taxonomic scope" value="Bacteria"/>
</dbReference>
<evidence type="ECO:0000313" key="1">
    <source>
        <dbReference type="EMBL" id="EFR42951.1"/>
    </source>
</evidence>
<organism evidence="1 2">
    <name type="scientific">Dialister micraerophilus UPII 345-E</name>
    <dbReference type="NCBI Taxonomy" id="910314"/>
    <lineage>
        <taxon>Bacteria</taxon>
        <taxon>Bacillati</taxon>
        <taxon>Bacillota</taxon>
        <taxon>Negativicutes</taxon>
        <taxon>Veillonellales</taxon>
        <taxon>Veillonellaceae</taxon>
        <taxon>Dialister</taxon>
    </lineage>
</organism>
<dbReference type="EMBL" id="AENT01000012">
    <property type="protein sequence ID" value="EFR42951.1"/>
    <property type="molecule type" value="Genomic_DNA"/>
</dbReference>
<comment type="caution">
    <text evidence="1">The sequence shown here is derived from an EMBL/GenBank/DDBJ whole genome shotgun (WGS) entry which is preliminary data.</text>
</comment>
<accession>E4L8A2</accession>
<protein>
    <recommendedName>
        <fullName evidence="3">Bacteriophage phiJL001 Gp84 N-terminal domain-containing protein</fullName>
    </recommendedName>
</protein>
<gene>
    <name evidence="1" type="ORF">HMPREF9220_1085</name>
</gene>
<evidence type="ECO:0008006" key="3">
    <source>
        <dbReference type="Google" id="ProtNLM"/>
    </source>
</evidence>
<dbReference type="OrthoDB" id="1633386at2"/>